<dbReference type="Gene3D" id="1.10.472.10">
    <property type="entry name" value="Cyclin-like"/>
    <property type="match status" value="1"/>
</dbReference>
<keyword evidence="4" id="KW-0131">Cell cycle</keyword>
<dbReference type="KEGG" id="qlo:115960644"/>
<dbReference type="EMBL" id="LRBV02000009">
    <property type="status" value="NOT_ANNOTATED_CDS"/>
    <property type="molecule type" value="Genomic_DNA"/>
</dbReference>
<dbReference type="Gramene" id="QL09p027639:mrna">
    <property type="protein sequence ID" value="QL09p027639:mrna"/>
    <property type="gene ID" value="QL09p027639"/>
</dbReference>
<name>A0A7N2MK42_QUELO</name>
<evidence type="ECO:0000256" key="3">
    <source>
        <dbReference type="ARBA" id="ARBA00023127"/>
    </source>
</evidence>
<dbReference type="GO" id="GO:0051301">
    <property type="term" value="P:cell division"/>
    <property type="evidence" value="ECO:0007669"/>
    <property type="project" value="UniProtKB-UniRule"/>
</dbReference>
<dbReference type="InParanoid" id="A0A7N2MK42"/>
<dbReference type="PANTHER" id="PTHR15615:SF101">
    <property type="entry name" value="CYCLIN-U4-1"/>
    <property type="match status" value="1"/>
</dbReference>
<sequence length="202" mass="23326">MAELESPEVMPKVINFLSCLLHRVAESNDTTSRLDTQRISVFHGLTRPTISIQSYLERIFKYANCSPSCFIVAYVYLDRFTQKQPLLPINSFNVHRLLITSVLVSAKFMDDMYYNNAYYAKVGGISTTEMNLLEVDFLFGLGFQLNVTPNTFYTYCSYLQREMLLLQSPLHLEEPTLNLERPIKLHCCFNEDDSTHQKQLAV</sequence>
<dbReference type="OMA" id="IFKHANC"/>
<dbReference type="RefSeq" id="XP_030935447.1">
    <property type="nucleotide sequence ID" value="XM_031079587.1"/>
</dbReference>
<evidence type="ECO:0000313" key="7">
    <source>
        <dbReference type="Proteomes" id="UP000594261"/>
    </source>
</evidence>
<dbReference type="OrthoDB" id="337735at2759"/>
<dbReference type="GO" id="GO:0019901">
    <property type="term" value="F:protein kinase binding"/>
    <property type="evidence" value="ECO:0007669"/>
    <property type="project" value="UniProtKB-UniRule"/>
</dbReference>
<evidence type="ECO:0000256" key="1">
    <source>
        <dbReference type="ARBA" id="ARBA00007215"/>
    </source>
</evidence>
<proteinExistence type="inferred from homology"/>
<reference evidence="6 7" key="1">
    <citation type="journal article" date="2016" name="G3 (Bethesda)">
        <title>First Draft Assembly and Annotation of the Genome of a California Endemic Oak Quercus lobata Nee (Fagaceae).</title>
        <authorList>
            <person name="Sork V.L."/>
            <person name="Fitz-Gibbon S.T."/>
            <person name="Puiu D."/>
            <person name="Crepeau M."/>
            <person name="Gugger P.F."/>
            <person name="Sherman R."/>
            <person name="Stevens K."/>
            <person name="Langley C.H."/>
            <person name="Pellegrini M."/>
            <person name="Salzberg S.L."/>
        </authorList>
    </citation>
    <scope>NUCLEOTIDE SEQUENCE [LARGE SCALE GENOMIC DNA]</scope>
    <source>
        <strain evidence="6 7">cv. SW786</strain>
    </source>
</reference>
<keyword evidence="2" id="KW-0132">Cell division</keyword>
<evidence type="ECO:0000256" key="5">
    <source>
        <dbReference type="PIRNR" id="PIRNR027110"/>
    </source>
</evidence>
<dbReference type="FunCoup" id="A0A7N2MK42">
    <property type="interactions" value="191"/>
</dbReference>
<dbReference type="Pfam" id="PF08613">
    <property type="entry name" value="Cyclin"/>
    <property type="match status" value="1"/>
</dbReference>
<protein>
    <recommendedName>
        <fullName evidence="5">Cyclin</fullName>
    </recommendedName>
</protein>
<dbReference type="InterPro" id="IPR012389">
    <property type="entry name" value="Cyclin_P/U"/>
</dbReference>
<dbReference type="PANTHER" id="PTHR15615">
    <property type="match status" value="1"/>
</dbReference>
<keyword evidence="7" id="KW-1185">Reference proteome</keyword>
<dbReference type="Proteomes" id="UP000594261">
    <property type="component" value="Chromosome 9"/>
</dbReference>
<dbReference type="AlphaFoldDB" id="A0A7N2MK42"/>
<keyword evidence="3 5" id="KW-0195">Cyclin</keyword>
<gene>
    <name evidence="6" type="primary">LOC115960644</name>
</gene>
<evidence type="ECO:0000313" key="6">
    <source>
        <dbReference type="EnsemblPlants" id="QL09p027639:mrna"/>
    </source>
</evidence>
<dbReference type="InterPro" id="IPR013922">
    <property type="entry name" value="Cyclin_PHO80-like"/>
</dbReference>
<dbReference type="CDD" id="cd20604">
    <property type="entry name" value="CYCLIN_AtCycU-like"/>
    <property type="match status" value="1"/>
</dbReference>
<evidence type="ECO:0000256" key="4">
    <source>
        <dbReference type="ARBA" id="ARBA00023306"/>
    </source>
</evidence>
<evidence type="ECO:0000256" key="2">
    <source>
        <dbReference type="ARBA" id="ARBA00022618"/>
    </source>
</evidence>
<accession>A0A7N2MK42</accession>
<comment type="similarity">
    <text evidence="1">Belongs to the cyclin family. Cyclin U/P subfamily.</text>
</comment>
<dbReference type="GeneID" id="115960644"/>
<dbReference type="InterPro" id="IPR036915">
    <property type="entry name" value="Cyclin-like_sf"/>
</dbReference>
<dbReference type="EnsemblPlants" id="QL09p027639:mrna">
    <property type="protein sequence ID" value="QL09p027639:mrna"/>
    <property type="gene ID" value="QL09p027639"/>
</dbReference>
<dbReference type="PIRSF" id="PIRSF027110">
    <property type="entry name" value="PREG"/>
    <property type="match status" value="1"/>
</dbReference>
<reference evidence="6" key="2">
    <citation type="submission" date="2021-01" db="UniProtKB">
        <authorList>
            <consortium name="EnsemblPlants"/>
        </authorList>
    </citation>
    <scope>IDENTIFICATION</scope>
</reference>
<dbReference type="SUPFAM" id="SSF47954">
    <property type="entry name" value="Cyclin-like"/>
    <property type="match status" value="1"/>
</dbReference>
<organism evidence="6 7">
    <name type="scientific">Quercus lobata</name>
    <name type="common">Valley oak</name>
    <dbReference type="NCBI Taxonomy" id="97700"/>
    <lineage>
        <taxon>Eukaryota</taxon>
        <taxon>Viridiplantae</taxon>
        <taxon>Streptophyta</taxon>
        <taxon>Embryophyta</taxon>
        <taxon>Tracheophyta</taxon>
        <taxon>Spermatophyta</taxon>
        <taxon>Magnoliopsida</taxon>
        <taxon>eudicotyledons</taxon>
        <taxon>Gunneridae</taxon>
        <taxon>Pentapetalae</taxon>
        <taxon>rosids</taxon>
        <taxon>fabids</taxon>
        <taxon>Fagales</taxon>
        <taxon>Fagaceae</taxon>
        <taxon>Quercus</taxon>
    </lineage>
</organism>